<organism evidence="1 2">
    <name type="scientific">Suillus subaureus</name>
    <dbReference type="NCBI Taxonomy" id="48587"/>
    <lineage>
        <taxon>Eukaryota</taxon>
        <taxon>Fungi</taxon>
        <taxon>Dikarya</taxon>
        <taxon>Basidiomycota</taxon>
        <taxon>Agaricomycotina</taxon>
        <taxon>Agaricomycetes</taxon>
        <taxon>Agaricomycetidae</taxon>
        <taxon>Boletales</taxon>
        <taxon>Suillineae</taxon>
        <taxon>Suillaceae</taxon>
        <taxon>Suillus</taxon>
    </lineage>
</organism>
<comment type="caution">
    <text evidence="1">The sequence shown here is derived from an EMBL/GenBank/DDBJ whole genome shotgun (WGS) entry which is preliminary data.</text>
</comment>
<dbReference type="Proteomes" id="UP000807769">
    <property type="component" value="Unassembled WGS sequence"/>
</dbReference>
<keyword evidence="2" id="KW-1185">Reference proteome</keyword>
<evidence type="ECO:0000313" key="2">
    <source>
        <dbReference type="Proteomes" id="UP000807769"/>
    </source>
</evidence>
<gene>
    <name evidence="1" type="ORF">BJ212DRAFT_1302011</name>
</gene>
<sequence length="221" mass="23940">MFLGVRIVDTRVVRAGGVDVLNFTGYTVNQCQYHGINCTLEGSHGYLRQLLIYQMTQMRFCNGQADRKTGNWVGTGDMVLSGMDIVREDGWADVIDIYGGTVIGMKVGVLGGTIGMTGKTVIGMDGETGDVYGAEAGNEDGDLVVMSWREATGNREDVRVYWDTPHREWLECCPSHGMEGVKGVYGLYGLLAQCSGTVGVSETVLLLSHGNKKSSRVGQLQ</sequence>
<reference evidence="1" key="1">
    <citation type="journal article" date="2020" name="New Phytol.">
        <title>Comparative genomics reveals dynamic genome evolution in host specialist ectomycorrhizal fungi.</title>
        <authorList>
            <person name="Lofgren L.A."/>
            <person name="Nguyen N.H."/>
            <person name="Vilgalys R."/>
            <person name="Ruytinx J."/>
            <person name="Liao H.L."/>
            <person name="Branco S."/>
            <person name="Kuo A."/>
            <person name="LaButti K."/>
            <person name="Lipzen A."/>
            <person name="Andreopoulos W."/>
            <person name="Pangilinan J."/>
            <person name="Riley R."/>
            <person name="Hundley H."/>
            <person name="Na H."/>
            <person name="Barry K."/>
            <person name="Grigoriev I.V."/>
            <person name="Stajich J.E."/>
            <person name="Kennedy P.G."/>
        </authorList>
    </citation>
    <scope>NUCLEOTIDE SEQUENCE</scope>
    <source>
        <strain evidence="1">MN1</strain>
    </source>
</reference>
<dbReference type="RefSeq" id="XP_041190107.1">
    <property type="nucleotide sequence ID" value="XM_041333204.1"/>
</dbReference>
<accession>A0A9P7E580</accession>
<name>A0A9P7E580_9AGAM</name>
<dbReference type="AlphaFoldDB" id="A0A9P7E580"/>
<dbReference type="GeneID" id="64627221"/>
<dbReference type="EMBL" id="JABBWG010000029">
    <property type="protein sequence ID" value="KAG1811508.1"/>
    <property type="molecule type" value="Genomic_DNA"/>
</dbReference>
<evidence type="ECO:0000313" key="1">
    <source>
        <dbReference type="EMBL" id="KAG1811508.1"/>
    </source>
</evidence>
<proteinExistence type="predicted"/>
<protein>
    <submittedName>
        <fullName evidence="1">Uncharacterized protein</fullName>
    </submittedName>
</protein>